<reference evidence="1" key="1">
    <citation type="submission" date="2019-07" db="EMBL/GenBank/DDBJ databases">
        <title>Overview of O-antigen diversity of Escherichia albertii, an emerging enteropathogen; genetic structure, serology, and development of O-genotyping method.</title>
        <authorList>
            <person name="Ooka T."/>
            <person name="Seto K."/>
            <person name="Ogura Y."/>
            <person name="Iguchi A."/>
            <person name="Imura N."/>
            <person name="Honda M."/>
            <person name="Etoh Y."/>
            <person name="Ikeda T."/>
            <person name="Sugitani W."/>
            <person name="Konno T."/>
            <person name="Kawano K."/>
            <person name="Kudo Y."/>
            <person name="Murakami K."/>
            <person name="Hayashi T."/>
            <person name="Nishi J."/>
        </authorList>
    </citation>
    <scope>NUCLEOTIDE SEQUENCE</scope>
    <source>
        <strain evidence="1">EC05-160</strain>
    </source>
</reference>
<name>A0A5A4U3E2_ESCAL</name>
<dbReference type="EMBL" id="LC494311">
    <property type="protein sequence ID" value="BBM62325.1"/>
    <property type="molecule type" value="Genomic_DNA"/>
</dbReference>
<accession>A0A5A4U3E2</accession>
<proteinExistence type="predicted"/>
<dbReference type="RefSeq" id="WP_059236278.1">
    <property type="nucleotide sequence ID" value="NZ_BBVW01000017.1"/>
</dbReference>
<sequence length="66" mass="7530">MGIDNTKACICNSDNFVVDNIDVMKNVEMLIGYRAIKSKYLSILQNFGAGNIHLDNANRVWELRRI</sequence>
<evidence type="ECO:0000313" key="1">
    <source>
        <dbReference type="EMBL" id="BBM62325.1"/>
    </source>
</evidence>
<dbReference type="AlphaFoldDB" id="A0A5A4U3E2"/>
<protein>
    <submittedName>
        <fullName evidence="1">Uncharacterized protein</fullName>
    </submittedName>
</protein>
<organism evidence="1">
    <name type="scientific">Escherichia albertii</name>
    <dbReference type="NCBI Taxonomy" id="208962"/>
    <lineage>
        <taxon>Bacteria</taxon>
        <taxon>Pseudomonadati</taxon>
        <taxon>Pseudomonadota</taxon>
        <taxon>Gammaproteobacteria</taxon>
        <taxon>Enterobacterales</taxon>
        <taxon>Enterobacteriaceae</taxon>
        <taxon>Escherichia</taxon>
    </lineage>
</organism>